<reference evidence="2" key="1">
    <citation type="submission" date="2022-11" db="UniProtKB">
        <authorList>
            <consortium name="WormBaseParasite"/>
        </authorList>
    </citation>
    <scope>IDENTIFICATION</scope>
</reference>
<dbReference type="Proteomes" id="UP000887565">
    <property type="component" value="Unplaced"/>
</dbReference>
<organism evidence="1 2">
    <name type="scientific">Romanomermis culicivorax</name>
    <name type="common">Nematode worm</name>
    <dbReference type="NCBI Taxonomy" id="13658"/>
    <lineage>
        <taxon>Eukaryota</taxon>
        <taxon>Metazoa</taxon>
        <taxon>Ecdysozoa</taxon>
        <taxon>Nematoda</taxon>
        <taxon>Enoplea</taxon>
        <taxon>Dorylaimia</taxon>
        <taxon>Mermithida</taxon>
        <taxon>Mermithoidea</taxon>
        <taxon>Mermithidae</taxon>
        <taxon>Romanomermis</taxon>
    </lineage>
</organism>
<name>A0A915JSN2_ROMCU</name>
<protein>
    <submittedName>
        <fullName evidence="2">Uncharacterized protein</fullName>
    </submittedName>
</protein>
<evidence type="ECO:0000313" key="1">
    <source>
        <dbReference type="Proteomes" id="UP000887565"/>
    </source>
</evidence>
<keyword evidence="1" id="KW-1185">Reference proteome</keyword>
<dbReference type="AlphaFoldDB" id="A0A915JSN2"/>
<proteinExistence type="predicted"/>
<dbReference type="WBParaSite" id="nRc.2.0.1.t28862-RA">
    <property type="protein sequence ID" value="nRc.2.0.1.t28862-RA"/>
    <property type="gene ID" value="nRc.2.0.1.g28862"/>
</dbReference>
<sequence>AKSKRPAVLTRTFVSCGLAYVYHRIFGACANNRERYLKEMPTVILFWKSSVYEISQAPDPNKIYSSYEG</sequence>
<accession>A0A915JSN2</accession>
<evidence type="ECO:0000313" key="2">
    <source>
        <dbReference type="WBParaSite" id="nRc.2.0.1.t28862-RA"/>
    </source>
</evidence>